<dbReference type="RefSeq" id="WP_071635356.1">
    <property type="nucleotide sequence ID" value="NZ_MLFK01000002.1"/>
</dbReference>
<dbReference type="SUPFAM" id="SSF56935">
    <property type="entry name" value="Porins"/>
    <property type="match status" value="1"/>
</dbReference>
<comment type="caution">
    <text evidence="2">The sequence shown here is derived from an EMBL/GenBank/DDBJ whole genome shotgun (WGS) entry which is preliminary data.</text>
</comment>
<keyword evidence="1" id="KW-0732">Signal</keyword>
<feature type="chain" id="PRO_5009643931" evidence="1">
    <location>
        <begin position="20"/>
        <end position="431"/>
    </location>
</feature>
<sequence length="431" mass="49196">MIKRKILAVLMLLTCAANAQDLNKQDVKNEVIRILDSINKAKLPDTKSGGGVEEHWYDRISLRGYAQIRYNGLFSTNDKVSCEQCDKSWGTTSTAPDAKSNNGLFIRRARLVFSGQVHPNVFFYFQPDFASSPSTGIQNFVQIRDLYFDLSFDKKKEYRVRVGQSKIPYGFENMQSSSQRLALDRNDAMNSAILNERDLGIFFYWAPAEIRKRFDMLVKDGYKGSGDFGVFAFGVYNGQIANKLDGNRDLNVVARVTYPFVIGDQIIEPGIQAYTGKWAFTGEISSGVTVNDPQYVKDQRIGATFVLYPKPFGIQTEYNIGTGPRYNTLTNTVDETDLNGGYVLLNYKWDIKKQHIYPFAKFQYYDGGKKYEKDARSYVVRDYEIGVEWQPIKAFELTAEYVIADRTFEDSALPINRQQGNLLRLQAQFNF</sequence>
<name>A0A1J7BXP0_FLAJO</name>
<dbReference type="AlphaFoldDB" id="A0A1J7BXP0"/>
<dbReference type="EMBL" id="MLFK01000002">
    <property type="protein sequence ID" value="OIV43387.1"/>
    <property type="molecule type" value="Genomic_DNA"/>
</dbReference>
<accession>A0A1J7BXP0</accession>
<evidence type="ECO:0000313" key="2">
    <source>
        <dbReference type="EMBL" id="OIV43387.1"/>
    </source>
</evidence>
<organism evidence="2 3">
    <name type="scientific">Flavobacterium johnsoniae</name>
    <name type="common">Cytophaga johnsonae</name>
    <dbReference type="NCBI Taxonomy" id="986"/>
    <lineage>
        <taxon>Bacteria</taxon>
        <taxon>Pseudomonadati</taxon>
        <taxon>Bacteroidota</taxon>
        <taxon>Flavobacteriia</taxon>
        <taxon>Flavobacteriales</taxon>
        <taxon>Flavobacteriaceae</taxon>
        <taxon>Flavobacterium</taxon>
    </lineage>
</organism>
<reference evidence="2 3" key="1">
    <citation type="submission" date="2016-10" db="EMBL/GenBank/DDBJ databases">
        <title>Draft Genome Sequence of Rhizobacteria Flavobacterium johnsoniae CI04.</title>
        <authorList>
            <person name="Bravo J.I."/>
            <person name="Lozano G.L."/>
            <person name="Handelsman J."/>
        </authorList>
    </citation>
    <scope>NUCLEOTIDE SEQUENCE [LARGE SCALE GENOMIC DNA]</scope>
    <source>
        <strain evidence="2 3">CI04</strain>
    </source>
</reference>
<feature type="signal peptide" evidence="1">
    <location>
        <begin position="1"/>
        <end position="19"/>
    </location>
</feature>
<evidence type="ECO:0000256" key="1">
    <source>
        <dbReference type="SAM" id="SignalP"/>
    </source>
</evidence>
<evidence type="ECO:0000313" key="3">
    <source>
        <dbReference type="Proteomes" id="UP000182826"/>
    </source>
</evidence>
<dbReference type="Gene3D" id="2.40.160.10">
    <property type="entry name" value="Porin"/>
    <property type="match status" value="1"/>
</dbReference>
<gene>
    <name evidence="2" type="ORF">BKM63_04065</name>
</gene>
<dbReference type="InterPro" id="IPR010870">
    <property type="entry name" value="Porin_O/P"/>
</dbReference>
<dbReference type="Pfam" id="PF07396">
    <property type="entry name" value="Porin_O_P"/>
    <property type="match status" value="1"/>
</dbReference>
<keyword evidence="3" id="KW-1185">Reference proteome</keyword>
<dbReference type="InterPro" id="IPR023614">
    <property type="entry name" value="Porin_dom_sf"/>
</dbReference>
<dbReference type="OrthoDB" id="9807854at2"/>
<dbReference type="Proteomes" id="UP000182826">
    <property type="component" value="Unassembled WGS sequence"/>
</dbReference>
<proteinExistence type="predicted"/>
<protein>
    <submittedName>
        <fullName evidence="2">Porin</fullName>
    </submittedName>
</protein>